<dbReference type="RefSeq" id="WP_386705953.1">
    <property type="nucleotide sequence ID" value="NZ_JBHRYF010000001.1"/>
</dbReference>
<gene>
    <name evidence="2" type="ORF">ACFOM9_02770</name>
</gene>
<evidence type="ECO:0000256" key="1">
    <source>
        <dbReference type="SAM" id="MobiDB-lite"/>
    </source>
</evidence>
<evidence type="ECO:0000313" key="3">
    <source>
        <dbReference type="Proteomes" id="UP001595724"/>
    </source>
</evidence>
<accession>A0ABV7UPZ1</accession>
<organism evidence="2 3">
    <name type="scientific">Luteimonas notoginsengisoli</name>
    <dbReference type="NCBI Taxonomy" id="1578200"/>
    <lineage>
        <taxon>Bacteria</taxon>
        <taxon>Pseudomonadati</taxon>
        <taxon>Pseudomonadota</taxon>
        <taxon>Gammaproteobacteria</taxon>
        <taxon>Lysobacterales</taxon>
        <taxon>Lysobacteraceae</taxon>
        <taxon>Luteimonas</taxon>
    </lineage>
</organism>
<dbReference type="EMBL" id="JBHRYF010000001">
    <property type="protein sequence ID" value="MFC3659000.1"/>
    <property type="molecule type" value="Genomic_DNA"/>
</dbReference>
<reference evidence="3" key="1">
    <citation type="journal article" date="2019" name="Int. J. Syst. Evol. Microbiol.">
        <title>The Global Catalogue of Microorganisms (GCM) 10K type strain sequencing project: providing services to taxonomists for standard genome sequencing and annotation.</title>
        <authorList>
            <consortium name="The Broad Institute Genomics Platform"/>
            <consortium name="The Broad Institute Genome Sequencing Center for Infectious Disease"/>
            <person name="Wu L."/>
            <person name="Ma J."/>
        </authorList>
    </citation>
    <scope>NUCLEOTIDE SEQUENCE [LARGE SCALE GENOMIC DNA]</scope>
    <source>
        <strain evidence="3">KCTC 42211</strain>
    </source>
</reference>
<evidence type="ECO:0000313" key="2">
    <source>
        <dbReference type="EMBL" id="MFC3659000.1"/>
    </source>
</evidence>
<feature type="region of interest" description="Disordered" evidence="1">
    <location>
        <begin position="77"/>
        <end position="98"/>
    </location>
</feature>
<sequence length="196" mass="20946">MTARRNHPYRTGRADLVRAFLERNRDQAFTAREVASAVEPGGKADLVHATLANLARAGEILKLGSGYGNVHFCAQRESAKPKREARAKRTAPPTPTVPRKLATTADAAALRDRLHPKPARETISGLARLTPARRGRSRQANFAAAPGTVSHHDCPARRASAALAADIAAFQAGGGKIEVLGTTQVFRVAEADNDED</sequence>
<name>A0ABV7UPZ1_9GAMM</name>
<protein>
    <submittedName>
        <fullName evidence="2">Uncharacterized protein</fullName>
    </submittedName>
</protein>
<keyword evidence="3" id="KW-1185">Reference proteome</keyword>
<comment type="caution">
    <text evidence="2">The sequence shown here is derived from an EMBL/GenBank/DDBJ whole genome shotgun (WGS) entry which is preliminary data.</text>
</comment>
<proteinExistence type="predicted"/>
<dbReference type="Proteomes" id="UP001595724">
    <property type="component" value="Unassembled WGS sequence"/>
</dbReference>